<dbReference type="InterPro" id="IPR001173">
    <property type="entry name" value="Glyco_trans_2-like"/>
</dbReference>
<dbReference type="PANTHER" id="PTHR22916:SF3">
    <property type="entry name" value="UDP-GLCNAC:BETAGAL BETA-1,3-N-ACETYLGLUCOSAMINYLTRANSFERASE-LIKE PROTEIN 1"/>
    <property type="match status" value="1"/>
</dbReference>
<dbReference type="AlphaFoldDB" id="A0A410PSX8"/>
<sequence>MPEISVIMLTYNRENLVSRAIESILNQSFKDFEYIIVDNGSDDNSGKIADEYALKDNRIRVVHKDKGNIGSGRNAGLDLARGKYVTFIDDDDIAYEDMLEFLYELAEKNDADVSLCGSYKEERNKIVPNCVFSEFVLMDAKTAVVELLRRKKYNAASPTKLWRRKLFNTIRFLNTGKYDDITVIYKLFAEADRIAAQGIPKYCFSRHQGNNSACTTNDRLLNPRQINEYLRAFKERTKYLSKKLPQIAGYVQYSEWSYMISICNKIHVNELNNCASSLCVIETELIKYFNEFYYSIYIHDFEKSFMDKYIKILL</sequence>
<evidence type="ECO:0000313" key="2">
    <source>
        <dbReference type="EMBL" id="QAT42010.1"/>
    </source>
</evidence>
<dbReference type="Pfam" id="PF00535">
    <property type="entry name" value="Glycos_transf_2"/>
    <property type="match status" value="1"/>
</dbReference>
<dbReference type="PANTHER" id="PTHR22916">
    <property type="entry name" value="GLYCOSYLTRANSFERASE"/>
    <property type="match status" value="1"/>
</dbReference>
<dbReference type="RefSeq" id="WP_128744664.1">
    <property type="nucleotide sequence ID" value="NZ_CP035281.1"/>
</dbReference>
<name>A0A410PSX8_9FIRM</name>
<dbReference type="Gene3D" id="3.90.550.10">
    <property type="entry name" value="Spore Coat Polysaccharide Biosynthesis Protein SpsA, Chain A"/>
    <property type="match status" value="1"/>
</dbReference>
<dbReference type="KEGG" id="amij:EQM06_01525"/>
<evidence type="ECO:0000313" key="3">
    <source>
        <dbReference type="Proteomes" id="UP000287601"/>
    </source>
</evidence>
<dbReference type="GO" id="GO:0016758">
    <property type="term" value="F:hexosyltransferase activity"/>
    <property type="evidence" value="ECO:0007669"/>
    <property type="project" value="UniProtKB-ARBA"/>
</dbReference>
<reference evidence="2 3" key="1">
    <citation type="submission" date="2019-01" db="EMBL/GenBank/DDBJ databases">
        <title>Draft genomes of a novel of Aminipila strains.</title>
        <authorList>
            <person name="Ma S."/>
        </authorList>
    </citation>
    <scope>NUCLEOTIDE SEQUENCE [LARGE SCALE GENOMIC DNA]</scope>
    <source>
        <strain evidence="3">JN-39</strain>
    </source>
</reference>
<dbReference type="SUPFAM" id="SSF53448">
    <property type="entry name" value="Nucleotide-diphospho-sugar transferases"/>
    <property type="match status" value="1"/>
</dbReference>
<dbReference type="EMBL" id="CP035281">
    <property type="protein sequence ID" value="QAT42010.1"/>
    <property type="molecule type" value="Genomic_DNA"/>
</dbReference>
<dbReference type="InterPro" id="IPR029044">
    <property type="entry name" value="Nucleotide-diphossugar_trans"/>
</dbReference>
<evidence type="ECO:0000259" key="1">
    <source>
        <dbReference type="Pfam" id="PF00535"/>
    </source>
</evidence>
<dbReference type="Proteomes" id="UP000287601">
    <property type="component" value="Chromosome"/>
</dbReference>
<accession>A0A410PSX8</accession>
<gene>
    <name evidence="2" type="ORF">EQM06_01525</name>
</gene>
<organism evidence="2 3">
    <name type="scientific">Aminipila luticellarii</name>
    <dbReference type="NCBI Taxonomy" id="2507160"/>
    <lineage>
        <taxon>Bacteria</taxon>
        <taxon>Bacillati</taxon>
        <taxon>Bacillota</taxon>
        <taxon>Clostridia</taxon>
        <taxon>Peptostreptococcales</taxon>
        <taxon>Anaerovoracaceae</taxon>
        <taxon>Aminipila</taxon>
    </lineage>
</organism>
<dbReference type="CDD" id="cd00761">
    <property type="entry name" value="Glyco_tranf_GTA_type"/>
    <property type="match status" value="1"/>
</dbReference>
<proteinExistence type="predicted"/>
<keyword evidence="3" id="KW-1185">Reference proteome</keyword>
<keyword evidence="2" id="KW-0808">Transferase</keyword>
<feature type="domain" description="Glycosyltransferase 2-like" evidence="1">
    <location>
        <begin position="5"/>
        <end position="123"/>
    </location>
</feature>
<dbReference type="OrthoDB" id="1771649at2"/>
<protein>
    <submittedName>
        <fullName evidence="2">Glycosyltransferase family 2 protein</fullName>
    </submittedName>
</protein>